<keyword evidence="9" id="KW-0833">Ubl conjugation pathway</keyword>
<feature type="domain" description="RING-type" evidence="17">
    <location>
        <begin position="99"/>
        <end position="141"/>
    </location>
</feature>
<dbReference type="SUPFAM" id="SSF57850">
    <property type="entry name" value="RING/U-box"/>
    <property type="match status" value="1"/>
</dbReference>
<dbReference type="PANTHER" id="PTHR46913:SF1">
    <property type="entry name" value="RING-H2 FINGER PROTEIN ATL16"/>
    <property type="match status" value="1"/>
</dbReference>
<feature type="region of interest" description="Disordered" evidence="15">
    <location>
        <begin position="215"/>
        <end position="236"/>
    </location>
</feature>
<dbReference type="PROSITE" id="PS50089">
    <property type="entry name" value="ZF_RING_2"/>
    <property type="match status" value="1"/>
</dbReference>
<evidence type="ECO:0000256" key="4">
    <source>
        <dbReference type="ARBA" id="ARBA00012483"/>
    </source>
</evidence>
<evidence type="ECO:0000256" key="13">
    <source>
        <dbReference type="ARBA" id="ARBA00024209"/>
    </source>
</evidence>
<sequence length="290" mass="31198">MGNSDLSPSSVMTVKITGRVLTAIVILLFLMLIVVVFLYVYARNTWIPRIVGHGRAHFSITAGDAPIPPVPRQGLESEALRSLPVSVFRRSDFKDGIECSVCLTELSEGEKVRLLPKCKHGFHLDCIDMWLHSHFTCPICRCPVGPVAAAAGEVSLATAGERISSELPALPINVLIWRNNGRFSTRGLAHSHRSLVITIPNQFADGLPSPISPLESNRSSGHNFKSPVEEVRSPGTSKFGSLSRILSRGKRIGGSSCSSPVEGDIEQGLVRCGVVKGEGTSNVPKTPIST</sequence>
<evidence type="ECO:0000256" key="6">
    <source>
        <dbReference type="ARBA" id="ARBA00022692"/>
    </source>
</evidence>
<evidence type="ECO:0000256" key="12">
    <source>
        <dbReference type="ARBA" id="ARBA00023136"/>
    </source>
</evidence>
<evidence type="ECO:0000256" key="11">
    <source>
        <dbReference type="ARBA" id="ARBA00022989"/>
    </source>
</evidence>
<evidence type="ECO:0000256" key="8">
    <source>
        <dbReference type="ARBA" id="ARBA00022771"/>
    </source>
</evidence>
<feature type="transmembrane region" description="Helical" evidence="16">
    <location>
        <begin position="20"/>
        <end position="41"/>
    </location>
</feature>
<evidence type="ECO:0000256" key="5">
    <source>
        <dbReference type="ARBA" id="ARBA00022679"/>
    </source>
</evidence>
<evidence type="ECO:0000313" key="19">
    <source>
        <dbReference type="Proteomes" id="UP000233837"/>
    </source>
</evidence>
<reference evidence="18 19" key="1">
    <citation type="journal article" date="2016" name="Sci. Rep.">
        <title>The Dendrobium catenatum Lindl. genome sequence provides insights into polysaccharide synthase, floral development and adaptive evolution.</title>
        <authorList>
            <person name="Zhang G.Q."/>
            <person name="Xu Q."/>
            <person name="Bian C."/>
            <person name="Tsai W.C."/>
            <person name="Yeh C.M."/>
            <person name="Liu K.W."/>
            <person name="Yoshida K."/>
            <person name="Zhang L.S."/>
            <person name="Chang S.B."/>
            <person name="Chen F."/>
            <person name="Shi Y."/>
            <person name="Su Y.Y."/>
            <person name="Zhang Y.Q."/>
            <person name="Chen L.J."/>
            <person name="Yin Y."/>
            <person name="Lin M."/>
            <person name="Huang H."/>
            <person name="Deng H."/>
            <person name="Wang Z.W."/>
            <person name="Zhu S.L."/>
            <person name="Zhao X."/>
            <person name="Deng C."/>
            <person name="Niu S.C."/>
            <person name="Huang J."/>
            <person name="Wang M."/>
            <person name="Liu G.H."/>
            <person name="Yang H.J."/>
            <person name="Xiao X.J."/>
            <person name="Hsiao Y.Y."/>
            <person name="Wu W.L."/>
            <person name="Chen Y.Y."/>
            <person name="Mitsuda N."/>
            <person name="Ohme-Takagi M."/>
            <person name="Luo Y.B."/>
            <person name="Van de Peer Y."/>
            <person name="Liu Z.J."/>
        </authorList>
    </citation>
    <scope>NUCLEOTIDE SEQUENCE [LARGE SCALE GENOMIC DNA]</scope>
    <source>
        <tissue evidence="18">The whole plant</tissue>
    </source>
</reference>
<dbReference type="Proteomes" id="UP000233837">
    <property type="component" value="Unassembled WGS sequence"/>
</dbReference>
<dbReference type="Pfam" id="PF13639">
    <property type="entry name" value="zf-RING_2"/>
    <property type="match status" value="1"/>
</dbReference>
<keyword evidence="5" id="KW-0808">Transferase</keyword>
<dbReference type="InterPro" id="IPR044600">
    <property type="entry name" value="ATL1/ATL16-like"/>
</dbReference>
<dbReference type="GO" id="GO:0061630">
    <property type="term" value="F:ubiquitin protein ligase activity"/>
    <property type="evidence" value="ECO:0007669"/>
    <property type="project" value="UniProtKB-EC"/>
</dbReference>
<keyword evidence="8 14" id="KW-0863">Zinc-finger</keyword>
<evidence type="ECO:0000256" key="9">
    <source>
        <dbReference type="ARBA" id="ARBA00022786"/>
    </source>
</evidence>
<evidence type="ECO:0000256" key="2">
    <source>
        <dbReference type="ARBA" id="ARBA00004167"/>
    </source>
</evidence>
<keyword evidence="6 16" id="KW-0812">Transmembrane</keyword>
<dbReference type="InterPro" id="IPR013083">
    <property type="entry name" value="Znf_RING/FYVE/PHD"/>
</dbReference>
<keyword evidence="7" id="KW-0479">Metal-binding</keyword>
<organism evidence="18 19">
    <name type="scientific">Dendrobium catenatum</name>
    <dbReference type="NCBI Taxonomy" id="906689"/>
    <lineage>
        <taxon>Eukaryota</taxon>
        <taxon>Viridiplantae</taxon>
        <taxon>Streptophyta</taxon>
        <taxon>Embryophyta</taxon>
        <taxon>Tracheophyta</taxon>
        <taxon>Spermatophyta</taxon>
        <taxon>Magnoliopsida</taxon>
        <taxon>Liliopsida</taxon>
        <taxon>Asparagales</taxon>
        <taxon>Orchidaceae</taxon>
        <taxon>Epidendroideae</taxon>
        <taxon>Malaxideae</taxon>
        <taxon>Dendrobiinae</taxon>
        <taxon>Dendrobium</taxon>
    </lineage>
</organism>
<evidence type="ECO:0000256" key="1">
    <source>
        <dbReference type="ARBA" id="ARBA00000900"/>
    </source>
</evidence>
<evidence type="ECO:0000256" key="7">
    <source>
        <dbReference type="ARBA" id="ARBA00022723"/>
    </source>
</evidence>
<dbReference type="InterPro" id="IPR001841">
    <property type="entry name" value="Znf_RING"/>
</dbReference>
<gene>
    <name evidence="18" type="primary">ATL3</name>
    <name evidence="18" type="ORF">MA16_Dca012758</name>
</gene>
<dbReference type="GO" id="GO:0016567">
    <property type="term" value="P:protein ubiquitination"/>
    <property type="evidence" value="ECO:0007669"/>
    <property type="project" value="InterPro"/>
</dbReference>
<dbReference type="EMBL" id="KZ504112">
    <property type="protein sequence ID" value="PKU59430.1"/>
    <property type="molecule type" value="Genomic_DNA"/>
</dbReference>
<evidence type="ECO:0000313" key="18">
    <source>
        <dbReference type="EMBL" id="PKU59430.1"/>
    </source>
</evidence>
<comment type="subcellular location">
    <subcellularLocation>
        <location evidence="2">Membrane</location>
        <topology evidence="2">Single-pass membrane protein</topology>
    </subcellularLocation>
</comment>
<dbReference type="GO" id="GO:0008270">
    <property type="term" value="F:zinc ion binding"/>
    <property type="evidence" value="ECO:0007669"/>
    <property type="project" value="UniProtKB-KW"/>
</dbReference>
<evidence type="ECO:0000256" key="16">
    <source>
        <dbReference type="SAM" id="Phobius"/>
    </source>
</evidence>
<keyword evidence="19" id="KW-1185">Reference proteome</keyword>
<comment type="pathway">
    <text evidence="3">Protein modification; protein ubiquitination.</text>
</comment>
<dbReference type="PANTHER" id="PTHR46913">
    <property type="entry name" value="RING-H2 FINGER PROTEIN ATL16"/>
    <property type="match status" value="1"/>
</dbReference>
<keyword evidence="10" id="KW-0862">Zinc</keyword>
<reference evidence="18 19" key="2">
    <citation type="journal article" date="2017" name="Nature">
        <title>The Apostasia genome and the evolution of orchids.</title>
        <authorList>
            <person name="Zhang G.Q."/>
            <person name="Liu K.W."/>
            <person name="Li Z."/>
            <person name="Lohaus R."/>
            <person name="Hsiao Y.Y."/>
            <person name="Niu S.C."/>
            <person name="Wang J.Y."/>
            <person name="Lin Y.C."/>
            <person name="Xu Q."/>
            <person name="Chen L.J."/>
            <person name="Yoshida K."/>
            <person name="Fujiwara S."/>
            <person name="Wang Z.W."/>
            <person name="Zhang Y.Q."/>
            <person name="Mitsuda N."/>
            <person name="Wang M."/>
            <person name="Liu G.H."/>
            <person name="Pecoraro L."/>
            <person name="Huang H.X."/>
            <person name="Xiao X.J."/>
            <person name="Lin M."/>
            <person name="Wu X.Y."/>
            <person name="Wu W.L."/>
            <person name="Chen Y.Y."/>
            <person name="Chang S.B."/>
            <person name="Sakamoto S."/>
            <person name="Ohme-Takagi M."/>
            <person name="Yagi M."/>
            <person name="Zeng S.J."/>
            <person name="Shen C.Y."/>
            <person name="Yeh C.M."/>
            <person name="Luo Y.B."/>
            <person name="Tsai W.C."/>
            <person name="Van de Peer Y."/>
            <person name="Liu Z.J."/>
        </authorList>
    </citation>
    <scope>NUCLEOTIDE SEQUENCE [LARGE SCALE GENOMIC DNA]</scope>
    <source>
        <tissue evidence="18">The whole plant</tissue>
    </source>
</reference>
<keyword evidence="12 16" id="KW-0472">Membrane</keyword>
<comment type="similarity">
    <text evidence="13">Belongs to the RING-type zinc finger family. ATL subfamily.</text>
</comment>
<evidence type="ECO:0000256" key="10">
    <source>
        <dbReference type="ARBA" id="ARBA00022833"/>
    </source>
</evidence>
<dbReference type="OrthoDB" id="8062037at2759"/>
<proteinExistence type="inferred from homology"/>
<dbReference type="AlphaFoldDB" id="A0A2I0V7P2"/>
<evidence type="ECO:0000256" key="15">
    <source>
        <dbReference type="SAM" id="MobiDB-lite"/>
    </source>
</evidence>
<dbReference type="CDD" id="cd16461">
    <property type="entry name" value="RING-H2_EL5-like"/>
    <property type="match status" value="1"/>
</dbReference>
<accession>A0A2I0V7P2</accession>
<keyword evidence="11 16" id="KW-1133">Transmembrane helix</keyword>
<dbReference type="FunFam" id="3.30.40.10:FF:000475">
    <property type="entry name" value="RING-H2 finger protein ATL3"/>
    <property type="match status" value="1"/>
</dbReference>
<evidence type="ECO:0000259" key="17">
    <source>
        <dbReference type="PROSITE" id="PS50089"/>
    </source>
</evidence>
<comment type="catalytic activity">
    <reaction evidence="1">
        <text>S-ubiquitinyl-[E2 ubiquitin-conjugating enzyme]-L-cysteine + [acceptor protein]-L-lysine = [E2 ubiquitin-conjugating enzyme]-L-cysteine + N(6)-ubiquitinyl-[acceptor protein]-L-lysine.</text>
        <dbReference type="EC" id="2.3.2.27"/>
    </reaction>
</comment>
<protein>
    <recommendedName>
        <fullName evidence="4">RING-type E3 ubiquitin transferase</fullName>
        <ecNumber evidence="4">2.3.2.27</ecNumber>
    </recommendedName>
</protein>
<dbReference type="EC" id="2.3.2.27" evidence="4"/>
<dbReference type="Gene3D" id="3.30.40.10">
    <property type="entry name" value="Zinc/RING finger domain, C3HC4 (zinc finger)"/>
    <property type="match status" value="1"/>
</dbReference>
<evidence type="ECO:0000256" key="14">
    <source>
        <dbReference type="PROSITE-ProRule" id="PRU00175"/>
    </source>
</evidence>
<evidence type="ECO:0000256" key="3">
    <source>
        <dbReference type="ARBA" id="ARBA00004906"/>
    </source>
</evidence>
<dbReference type="GO" id="GO:0016020">
    <property type="term" value="C:membrane"/>
    <property type="evidence" value="ECO:0007669"/>
    <property type="project" value="UniProtKB-SubCell"/>
</dbReference>
<dbReference type="STRING" id="906689.A0A2I0V7P2"/>
<dbReference type="SMART" id="SM00184">
    <property type="entry name" value="RING"/>
    <property type="match status" value="1"/>
</dbReference>
<name>A0A2I0V7P2_9ASPA</name>